<dbReference type="SUPFAM" id="SSF103473">
    <property type="entry name" value="MFS general substrate transporter"/>
    <property type="match status" value="1"/>
</dbReference>
<comment type="subcellular location">
    <subcellularLocation>
        <location evidence="1">Membrane</location>
        <topology evidence="1">Multi-pass membrane protein</topology>
    </subcellularLocation>
</comment>
<feature type="transmembrane region" description="Helical" evidence="6">
    <location>
        <begin position="148"/>
        <end position="170"/>
    </location>
</feature>
<feature type="transmembrane region" description="Helical" evidence="6">
    <location>
        <begin position="182"/>
        <end position="203"/>
    </location>
</feature>
<keyword evidence="2" id="KW-0813">Transport</keyword>
<name>A0A9Q5N7W2_SANBA</name>
<dbReference type="GO" id="GO:0022857">
    <property type="term" value="F:transmembrane transporter activity"/>
    <property type="evidence" value="ECO:0007669"/>
    <property type="project" value="InterPro"/>
</dbReference>
<evidence type="ECO:0000256" key="6">
    <source>
        <dbReference type="SAM" id="Phobius"/>
    </source>
</evidence>
<feature type="transmembrane region" description="Helical" evidence="6">
    <location>
        <begin position="320"/>
        <end position="342"/>
    </location>
</feature>
<evidence type="ECO:0000313" key="7">
    <source>
        <dbReference type="EMBL" id="OCB87286.1"/>
    </source>
</evidence>
<dbReference type="InterPro" id="IPR011701">
    <property type="entry name" value="MFS"/>
</dbReference>
<organism evidence="7 8">
    <name type="scientific">Sanghuangporus baumii</name>
    <name type="common">Phellinus baumii</name>
    <dbReference type="NCBI Taxonomy" id="108892"/>
    <lineage>
        <taxon>Eukaryota</taxon>
        <taxon>Fungi</taxon>
        <taxon>Dikarya</taxon>
        <taxon>Basidiomycota</taxon>
        <taxon>Agaricomycotina</taxon>
        <taxon>Agaricomycetes</taxon>
        <taxon>Hymenochaetales</taxon>
        <taxon>Hymenochaetaceae</taxon>
        <taxon>Sanghuangporus</taxon>
    </lineage>
</organism>
<keyword evidence="4 6" id="KW-1133">Transmembrane helix</keyword>
<evidence type="ECO:0000256" key="1">
    <source>
        <dbReference type="ARBA" id="ARBA00004141"/>
    </source>
</evidence>
<dbReference type="InterPro" id="IPR036259">
    <property type="entry name" value="MFS_trans_sf"/>
</dbReference>
<dbReference type="Gene3D" id="1.20.1250.20">
    <property type="entry name" value="MFS general substrate transporter like domains"/>
    <property type="match status" value="1"/>
</dbReference>
<dbReference type="PANTHER" id="PTHR43791">
    <property type="entry name" value="PERMEASE-RELATED"/>
    <property type="match status" value="1"/>
</dbReference>
<evidence type="ECO:0000256" key="3">
    <source>
        <dbReference type="ARBA" id="ARBA00022692"/>
    </source>
</evidence>
<dbReference type="PANTHER" id="PTHR43791:SF19">
    <property type="entry name" value="TRANSPORTER, PUTATIVE (AFU_ORTHOLOGUE AFUA_1G01812)-RELATED"/>
    <property type="match status" value="1"/>
</dbReference>
<protein>
    <submittedName>
        <fullName evidence="7">MFS general substrate transporter</fullName>
    </submittedName>
</protein>
<feature type="transmembrane region" description="Helical" evidence="6">
    <location>
        <begin position="215"/>
        <end position="237"/>
    </location>
</feature>
<sequence length="463" mass="52658">MVLSFDFTSIVNFTVMHNFKQLLHCVYGRRAKFEWKKPERLVLPNPLPSTFSIPVLLWWDIKDALGIHRLEVSPEFLQRNGLTYGSQSSGPRKYMYETDEAFSMAFDDNTCWGILTVIQGLIHKFQFTWFVFSFRSPAYDLDRGHRILVVRILLGVFESGFMPGATYFLSCWNRRDELGLRLAIFTSVVTLAGAFGGLLAVVIANMEGIGGKPAWAWIFMLEGLITVVVGVASFFIIQDYPAKARFLSESERVFVIRRLHPDNQLSAAGERLQWRNIRKSFVDYKTWLCATCAIGSATPANSFAFFLPSIISMLARQEQIYSQFLSILWLGFVHVLSVTRLIGLDNVDIVQWAYFQLICALTHEEQKRSDLTGIASTNLYRAEFAPWYTTGHAVTLAFTVGGVVSAIALHILLRSENARRERGERDEVNDDIKRGNLNNGCYESVEAAKRDKGDEWSGFRYII</sequence>
<evidence type="ECO:0000313" key="8">
    <source>
        <dbReference type="Proteomes" id="UP000757232"/>
    </source>
</evidence>
<dbReference type="Proteomes" id="UP000757232">
    <property type="component" value="Unassembled WGS sequence"/>
</dbReference>
<evidence type="ECO:0000256" key="5">
    <source>
        <dbReference type="ARBA" id="ARBA00023136"/>
    </source>
</evidence>
<accession>A0A9Q5N7W2</accession>
<evidence type="ECO:0000256" key="4">
    <source>
        <dbReference type="ARBA" id="ARBA00022989"/>
    </source>
</evidence>
<evidence type="ECO:0000256" key="2">
    <source>
        <dbReference type="ARBA" id="ARBA00022448"/>
    </source>
</evidence>
<dbReference type="EMBL" id="LNZH02000193">
    <property type="protein sequence ID" value="OCB87286.1"/>
    <property type="molecule type" value="Genomic_DNA"/>
</dbReference>
<proteinExistence type="predicted"/>
<gene>
    <name evidence="7" type="ORF">A7U60_g5615</name>
</gene>
<feature type="transmembrane region" description="Helical" evidence="6">
    <location>
        <begin position="393"/>
        <end position="413"/>
    </location>
</feature>
<reference evidence="7" key="1">
    <citation type="submission" date="2016-06" db="EMBL/GenBank/DDBJ databases">
        <title>Draft Genome sequence of the fungus Inonotus baumii.</title>
        <authorList>
            <person name="Zhu H."/>
            <person name="Lin W."/>
        </authorList>
    </citation>
    <scope>NUCLEOTIDE SEQUENCE</scope>
    <source>
        <strain evidence="7">821</strain>
    </source>
</reference>
<dbReference type="AlphaFoldDB" id="A0A9Q5N7W2"/>
<keyword evidence="8" id="KW-1185">Reference proteome</keyword>
<dbReference type="GO" id="GO:0016020">
    <property type="term" value="C:membrane"/>
    <property type="evidence" value="ECO:0007669"/>
    <property type="project" value="UniProtKB-SubCell"/>
</dbReference>
<comment type="caution">
    <text evidence="7">The sequence shown here is derived from an EMBL/GenBank/DDBJ whole genome shotgun (WGS) entry which is preliminary data.</text>
</comment>
<keyword evidence="5 6" id="KW-0472">Membrane</keyword>
<dbReference type="OrthoDB" id="2985014at2759"/>
<keyword evidence="3 6" id="KW-0812">Transmembrane</keyword>
<dbReference type="Pfam" id="PF07690">
    <property type="entry name" value="MFS_1"/>
    <property type="match status" value="1"/>
</dbReference>